<feature type="region of interest" description="Disordered" evidence="1">
    <location>
        <begin position="283"/>
        <end position="346"/>
    </location>
</feature>
<reference evidence="3 4" key="1">
    <citation type="journal article" date="2018" name="Cell">
        <title>The Chara Genome: Secondary Complexity and Implications for Plant Terrestrialization.</title>
        <authorList>
            <person name="Nishiyama T."/>
            <person name="Sakayama H."/>
            <person name="Vries J.D."/>
            <person name="Buschmann H."/>
            <person name="Saint-Marcoux D."/>
            <person name="Ullrich K.K."/>
            <person name="Haas F.B."/>
            <person name="Vanderstraeten L."/>
            <person name="Becker D."/>
            <person name="Lang D."/>
            <person name="Vosolsobe S."/>
            <person name="Rombauts S."/>
            <person name="Wilhelmsson P.K.I."/>
            <person name="Janitza P."/>
            <person name="Kern R."/>
            <person name="Heyl A."/>
            <person name="Rumpler F."/>
            <person name="Villalobos L.I.A.C."/>
            <person name="Clay J.M."/>
            <person name="Skokan R."/>
            <person name="Toyoda A."/>
            <person name="Suzuki Y."/>
            <person name="Kagoshima H."/>
            <person name="Schijlen E."/>
            <person name="Tajeshwar N."/>
            <person name="Catarino B."/>
            <person name="Hetherington A.J."/>
            <person name="Saltykova A."/>
            <person name="Bonnot C."/>
            <person name="Breuninger H."/>
            <person name="Symeonidi A."/>
            <person name="Radhakrishnan G.V."/>
            <person name="Van Nieuwerburgh F."/>
            <person name="Deforce D."/>
            <person name="Chang C."/>
            <person name="Karol K.G."/>
            <person name="Hedrich R."/>
            <person name="Ulvskov P."/>
            <person name="Glockner G."/>
            <person name="Delwiche C.F."/>
            <person name="Petrasek J."/>
            <person name="Van de Peer Y."/>
            <person name="Friml J."/>
            <person name="Beilby M."/>
            <person name="Dolan L."/>
            <person name="Kohara Y."/>
            <person name="Sugano S."/>
            <person name="Fujiyama A."/>
            <person name="Delaux P.-M."/>
            <person name="Quint M."/>
            <person name="TheiBen G."/>
            <person name="Hagemann M."/>
            <person name="Harholt J."/>
            <person name="Dunand C."/>
            <person name="Zachgo S."/>
            <person name="Langdale J."/>
            <person name="Maumus F."/>
            <person name="Straeten D.V.D."/>
            <person name="Gould S.B."/>
            <person name="Rensing S.A."/>
        </authorList>
    </citation>
    <scope>NUCLEOTIDE SEQUENCE [LARGE SCALE GENOMIC DNA]</scope>
    <source>
        <strain evidence="3 4">S276</strain>
    </source>
</reference>
<protein>
    <recommendedName>
        <fullName evidence="2">Reverse transcriptase/retrotransposon-derived protein RNase H-like domain-containing protein</fullName>
    </recommendedName>
</protein>
<dbReference type="InterPro" id="IPR043502">
    <property type="entry name" value="DNA/RNA_pol_sf"/>
</dbReference>
<feature type="region of interest" description="Disordered" evidence="1">
    <location>
        <begin position="904"/>
        <end position="927"/>
    </location>
</feature>
<dbReference type="InterPro" id="IPR051320">
    <property type="entry name" value="Viral_Replic_Matur_Polypro"/>
</dbReference>
<feature type="region of interest" description="Disordered" evidence="1">
    <location>
        <begin position="69"/>
        <end position="140"/>
    </location>
</feature>
<evidence type="ECO:0000259" key="2">
    <source>
        <dbReference type="Pfam" id="PF17919"/>
    </source>
</evidence>
<dbReference type="InterPro" id="IPR041577">
    <property type="entry name" value="RT_RNaseH_2"/>
</dbReference>
<accession>A0A388JLI7</accession>
<keyword evidence="4" id="KW-1185">Reference proteome</keyword>
<dbReference type="Gene3D" id="2.40.70.10">
    <property type="entry name" value="Acid Proteases"/>
    <property type="match status" value="1"/>
</dbReference>
<dbReference type="PANTHER" id="PTHR33064">
    <property type="entry name" value="POL PROTEIN"/>
    <property type="match status" value="1"/>
</dbReference>
<evidence type="ECO:0000256" key="1">
    <source>
        <dbReference type="SAM" id="MobiDB-lite"/>
    </source>
</evidence>
<dbReference type="OrthoDB" id="6728785at2759"/>
<comment type="caution">
    <text evidence="3">The sequence shown here is derived from an EMBL/GenBank/DDBJ whole genome shotgun (WGS) entry which is preliminary data.</text>
</comment>
<feature type="compositionally biased region" description="Gly residues" evidence="1">
    <location>
        <begin position="100"/>
        <end position="140"/>
    </location>
</feature>
<gene>
    <name evidence="3" type="ORF">CBR_g31</name>
</gene>
<evidence type="ECO:0000313" key="3">
    <source>
        <dbReference type="EMBL" id="GBG58631.1"/>
    </source>
</evidence>
<feature type="compositionally biased region" description="Basic and acidic residues" evidence="1">
    <location>
        <begin position="283"/>
        <end position="302"/>
    </location>
</feature>
<feature type="compositionally biased region" description="Basic and acidic residues" evidence="1">
    <location>
        <begin position="719"/>
        <end position="728"/>
    </location>
</feature>
<feature type="region of interest" description="Disordered" evidence="1">
    <location>
        <begin position="663"/>
        <end position="728"/>
    </location>
</feature>
<proteinExistence type="predicted"/>
<dbReference type="Proteomes" id="UP000265515">
    <property type="component" value="Unassembled WGS sequence"/>
</dbReference>
<organism evidence="3 4">
    <name type="scientific">Chara braunii</name>
    <name type="common">Braun's stonewort</name>
    <dbReference type="NCBI Taxonomy" id="69332"/>
    <lineage>
        <taxon>Eukaryota</taxon>
        <taxon>Viridiplantae</taxon>
        <taxon>Streptophyta</taxon>
        <taxon>Charophyceae</taxon>
        <taxon>Charales</taxon>
        <taxon>Characeae</taxon>
        <taxon>Chara</taxon>
    </lineage>
</organism>
<dbReference type="SUPFAM" id="SSF50630">
    <property type="entry name" value="Acid proteases"/>
    <property type="match status" value="1"/>
</dbReference>
<evidence type="ECO:0000313" key="4">
    <source>
        <dbReference type="Proteomes" id="UP000265515"/>
    </source>
</evidence>
<dbReference type="PANTHER" id="PTHR33064:SF37">
    <property type="entry name" value="RIBONUCLEASE H"/>
    <property type="match status" value="1"/>
</dbReference>
<dbReference type="Gramene" id="GBG58631">
    <property type="protein sequence ID" value="GBG58631"/>
    <property type="gene ID" value="CBR_g31"/>
</dbReference>
<dbReference type="SUPFAM" id="SSF56672">
    <property type="entry name" value="DNA/RNA polymerases"/>
    <property type="match status" value="1"/>
</dbReference>
<feature type="domain" description="Reverse transcriptase/retrotransposon-derived protein RNase H-like" evidence="2">
    <location>
        <begin position="560"/>
        <end position="660"/>
    </location>
</feature>
<dbReference type="Pfam" id="PF17919">
    <property type="entry name" value="RT_RNaseH_2"/>
    <property type="match status" value="1"/>
</dbReference>
<dbReference type="EMBL" id="BFEA01000001">
    <property type="protein sequence ID" value="GBG58631.1"/>
    <property type="molecule type" value="Genomic_DNA"/>
</dbReference>
<feature type="compositionally biased region" description="Basic and acidic residues" evidence="1">
    <location>
        <begin position="316"/>
        <end position="329"/>
    </location>
</feature>
<feature type="compositionally biased region" description="Acidic residues" evidence="1">
    <location>
        <begin position="303"/>
        <end position="315"/>
    </location>
</feature>
<name>A0A388JLI7_CHABU</name>
<dbReference type="CDD" id="cd00303">
    <property type="entry name" value="retropepsin_like"/>
    <property type="match status" value="1"/>
</dbReference>
<sequence length="1028" mass="116411">MPPARLYQQCLHKWGLHSYMDSGSPSAQWHPDPCVTPTTHGEEAKIPQSRWYLIRTCPRVRGHQAFRRLRGKTQQVSQASVAGAGDQGQGGHGNDDRGQGGRGGGGRGQGRNGGGRGGGWNGQGGQGQGNQGGQEGGQGYGRARFDWRNAICQHCDVIGHTIRFCQHRRDDELSGLISTNMDGDIYDKVEKYIDPKTLGGVKQEALRRAVPGPAPPVMFRLWQERQCSTVRIEEIVEESEEVTQRLKAGTIKEESIVVESDDEELGEMRELAITILEKMEDLLGKAPPRREPEPERRKKVVEVPEEEEEDDDEQDERLRQEEDRRVELRARKRGTQEEAEPSQRDCVPKRKKYAVRLEEGFDVEKMVDKLLEGHNDLMNLKDILESAPRLRDSLKGRLSRRLVFNVHLSTILPREVGWTEAGTRMDWKCVACGLVDLVVRDQKCIVMVDMGAEMNIIRERDAIMLGLEVDRSDHGVLHGANCKVVFCGTTSNVIVEISRLRTRACFFVMPDVDHPILLGRSFLCEELPRDLWILEEFREDFAAKTEHLRKLVRQDQEWVWGEDQEEAVKRMKEEFKEGELVLGAPNYEVTEVKPFIIETDTGPTALGGVLVQADAEGKERPLRLESRTLNMTERNYSQFKKETLAVLHCLRIYRNYVYGRSDLQGPSLRSPEREEGGPSETPFRSLEAHLDASQWGDPQLSVDPVKPPMGEPQGPEPEAEPHEQERSQVEEVITVEENTPPTPAPEQVQQAWLEGIPEPDSGEVSIPPQEDIMSPRRRAEMVRPEEGWRVEARVTIDSRLAAHASEHPNIELPTPIEPSLGSPRAERGKSAEASARATHRVPTWRPQRETTEEKSAGVQARLAEIYERKVEMEDAAVESALPVDPRTSEQRIDEMWVRYVSRRDAARQRSQETGQADDRADKAREAGDLGLSGARMTIERVDKRIRQAATTSFLRYTLLSDELAIRKMEVEQLTTELAEEKAVNLAWRMHMEAKEVEWETKPQDMAAAVERLLATKVVDWTEQSRYGI</sequence>
<feature type="region of interest" description="Disordered" evidence="1">
    <location>
        <begin position="809"/>
        <end position="856"/>
    </location>
</feature>
<dbReference type="InterPro" id="IPR021109">
    <property type="entry name" value="Peptidase_aspartic_dom_sf"/>
</dbReference>
<dbReference type="AlphaFoldDB" id="A0A388JLI7"/>
<feature type="compositionally biased region" description="Basic and acidic residues" evidence="1">
    <location>
        <begin position="846"/>
        <end position="855"/>
    </location>
</feature>